<evidence type="ECO:0000256" key="4">
    <source>
        <dbReference type="ARBA" id="ARBA00022737"/>
    </source>
</evidence>
<dbReference type="Gene3D" id="2.60.40.10">
    <property type="entry name" value="Immunoglobulins"/>
    <property type="match status" value="4"/>
</dbReference>
<dbReference type="InterPro" id="IPR003598">
    <property type="entry name" value="Ig_sub2"/>
</dbReference>
<keyword evidence="8" id="KW-0393">Immunoglobulin domain</keyword>
<keyword evidence="4" id="KW-0677">Repeat</keyword>
<dbReference type="GO" id="GO:0098609">
    <property type="term" value="P:cell-cell adhesion"/>
    <property type="evidence" value="ECO:0007669"/>
    <property type="project" value="TreeGrafter"/>
</dbReference>
<keyword evidence="7" id="KW-1015">Disulfide bond</keyword>
<keyword evidence="6" id="KW-0472">Membrane</keyword>
<feature type="domain" description="Ig-like" evidence="9">
    <location>
        <begin position="231"/>
        <end position="314"/>
    </location>
</feature>
<dbReference type="InterPro" id="IPR013783">
    <property type="entry name" value="Ig-like_fold"/>
</dbReference>
<evidence type="ECO:0000256" key="5">
    <source>
        <dbReference type="ARBA" id="ARBA00022989"/>
    </source>
</evidence>
<evidence type="ECO:0000256" key="6">
    <source>
        <dbReference type="ARBA" id="ARBA00023136"/>
    </source>
</evidence>
<feature type="domain" description="Ig-like" evidence="9">
    <location>
        <begin position="134"/>
        <end position="220"/>
    </location>
</feature>
<dbReference type="SUPFAM" id="SSF48726">
    <property type="entry name" value="Immunoglobulin"/>
    <property type="match status" value="4"/>
</dbReference>
<dbReference type="SMART" id="SM00409">
    <property type="entry name" value="IG"/>
    <property type="match status" value="3"/>
</dbReference>
<feature type="domain" description="Ig-like" evidence="9">
    <location>
        <begin position="324"/>
        <end position="377"/>
    </location>
</feature>
<dbReference type="Proteomes" id="UP000694523">
    <property type="component" value="Unplaced"/>
</dbReference>
<evidence type="ECO:0000256" key="8">
    <source>
        <dbReference type="ARBA" id="ARBA00023319"/>
    </source>
</evidence>
<dbReference type="PANTHER" id="PTHR44170">
    <property type="entry name" value="PROTEIN SIDEKICK"/>
    <property type="match status" value="1"/>
</dbReference>
<comment type="similarity">
    <text evidence="2">Belongs to the immunoglobulin superfamily. DCC family.</text>
</comment>
<dbReference type="Pfam" id="PF13927">
    <property type="entry name" value="Ig_3"/>
    <property type="match status" value="3"/>
</dbReference>
<reference evidence="10" key="1">
    <citation type="submission" date="2025-08" db="UniProtKB">
        <authorList>
            <consortium name="Ensembl"/>
        </authorList>
    </citation>
    <scope>IDENTIFICATION</scope>
</reference>
<comment type="subcellular location">
    <subcellularLocation>
        <location evidence="1">Membrane</location>
        <topology evidence="1">Single-pass membrane protein</topology>
    </subcellularLocation>
</comment>
<keyword evidence="11" id="KW-1185">Reference proteome</keyword>
<keyword evidence="5" id="KW-1133">Transmembrane helix</keyword>
<evidence type="ECO:0000259" key="9">
    <source>
        <dbReference type="PROSITE" id="PS50835"/>
    </source>
</evidence>
<evidence type="ECO:0000313" key="10">
    <source>
        <dbReference type="Ensembl" id="ENSNMLP00000033437.1"/>
    </source>
</evidence>
<dbReference type="PANTHER" id="PTHR44170:SF40">
    <property type="entry name" value="IMMUNOGLOBULIN SUPERFAMILY DCC SUBCLASS MEMBER 3 ISOFORM X1-RELATED"/>
    <property type="match status" value="1"/>
</dbReference>
<evidence type="ECO:0000256" key="2">
    <source>
        <dbReference type="ARBA" id="ARBA00009588"/>
    </source>
</evidence>
<dbReference type="InterPro" id="IPR003599">
    <property type="entry name" value="Ig_sub"/>
</dbReference>
<keyword evidence="3" id="KW-0812">Transmembrane</keyword>
<dbReference type="GO" id="GO:0016020">
    <property type="term" value="C:membrane"/>
    <property type="evidence" value="ECO:0007669"/>
    <property type="project" value="UniProtKB-SubCell"/>
</dbReference>
<dbReference type="AlphaFoldDB" id="A0A8C6UBB0"/>
<organism evidence="10 11">
    <name type="scientific">Neogobius melanostomus</name>
    <name type="common">round goby</name>
    <dbReference type="NCBI Taxonomy" id="47308"/>
    <lineage>
        <taxon>Eukaryota</taxon>
        <taxon>Metazoa</taxon>
        <taxon>Chordata</taxon>
        <taxon>Craniata</taxon>
        <taxon>Vertebrata</taxon>
        <taxon>Euteleostomi</taxon>
        <taxon>Actinopterygii</taxon>
        <taxon>Neopterygii</taxon>
        <taxon>Teleostei</taxon>
        <taxon>Neoteleostei</taxon>
        <taxon>Acanthomorphata</taxon>
        <taxon>Gobiaria</taxon>
        <taxon>Gobiiformes</taxon>
        <taxon>Gobioidei</taxon>
        <taxon>Gobiidae</taxon>
        <taxon>Benthophilinae</taxon>
        <taxon>Neogobiini</taxon>
        <taxon>Neogobius</taxon>
    </lineage>
</organism>
<evidence type="ECO:0000256" key="1">
    <source>
        <dbReference type="ARBA" id="ARBA00004167"/>
    </source>
</evidence>
<evidence type="ECO:0000256" key="7">
    <source>
        <dbReference type="ARBA" id="ARBA00023157"/>
    </source>
</evidence>
<evidence type="ECO:0000256" key="3">
    <source>
        <dbReference type="ARBA" id="ARBA00022692"/>
    </source>
</evidence>
<name>A0A8C6UBB0_9GOBI</name>
<dbReference type="FunFam" id="2.60.40.10:FF:000189">
    <property type="entry name" value="Neogenin isoform 3"/>
    <property type="match status" value="1"/>
</dbReference>
<sequence length="377" mass="40657">MKTQQKCNRKGALCLRSNIDVCALAAVGGASELHFLKEPSDVIAVRDRPLLLDCEVEGEGPVSVAWRRNGVAMETGRGGDRVSVLANGTLLIRKFYKRRHENETDAGEYECVATNRHGLTLVSRRARVRLASLPKFSSQPQSVVVNEGGVARLSCRINGVPEANITWEWNRRPLILSRRYTLLPVGILQIAAVSRTDAGLFRCVASNIANTRFSDEAQLSVTGNSHSYQDPVILSGPQNLTITVHQTAILECVATGNPRPIVSWSASVNGRSIGVEGVQVLGSGNLIISDASVDHSGVYVCSANRPGSRTRRTALGRLQVQAPPEFTQWPQSLSRPPGGSAVLTCTAAGVPEPSLTWLKNGRLLKANANVRISNNNT</sequence>
<dbReference type="InterPro" id="IPR007110">
    <property type="entry name" value="Ig-like_dom"/>
</dbReference>
<reference evidence="10" key="2">
    <citation type="submission" date="2025-09" db="UniProtKB">
        <authorList>
            <consortium name="Ensembl"/>
        </authorList>
    </citation>
    <scope>IDENTIFICATION</scope>
</reference>
<dbReference type="Ensembl" id="ENSNMLT00000037251.1">
    <property type="protein sequence ID" value="ENSNMLP00000033437.1"/>
    <property type="gene ID" value="ENSNMLG00000020882.1"/>
</dbReference>
<dbReference type="FunFam" id="2.60.40.10:FF:000930">
    <property type="entry name" value="immunoglobulin superfamily DCC subclass member 3"/>
    <property type="match status" value="1"/>
</dbReference>
<dbReference type="PROSITE" id="PS50835">
    <property type="entry name" value="IG_LIKE"/>
    <property type="match status" value="4"/>
</dbReference>
<accession>A0A8C6UBB0</accession>
<protein>
    <recommendedName>
        <fullName evidence="9">Ig-like domain-containing protein</fullName>
    </recommendedName>
</protein>
<dbReference type="SMART" id="SM00408">
    <property type="entry name" value="IGc2"/>
    <property type="match status" value="4"/>
</dbReference>
<dbReference type="InterPro" id="IPR013098">
    <property type="entry name" value="Ig_I-set"/>
</dbReference>
<feature type="domain" description="Ig-like" evidence="9">
    <location>
        <begin position="52"/>
        <end position="129"/>
    </location>
</feature>
<dbReference type="Pfam" id="PF07679">
    <property type="entry name" value="I-set"/>
    <property type="match status" value="1"/>
</dbReference>
<dbReference type="InterPro" id="IPR036179">
    <property type="entry name" value="Ig-like_dom_sf"/>
</dbReference>
<proteinExistence type="inferred from homology"/>
<evidence type="ECO:0000313" key="11">
    <source>
        <dbReference type="Proteomes" id="UP000694523"/>
    </source>
</evidence>
<dbReference type="PIRSF" id="PIRSF000615">
    <property type="entry name" value="TyrPK_CSF1-R"/>
    <property type="match status" value="1"/>
</dbReference>